<keyword evidence="3" id="KW-0808">Transferase</keyword>
<reference evidence="9 10" key="1">
    <citation type="submission" date="2015-01" db="EMBL/GenBank/DDBJ databases">
        <title>The Genome Sequence of Ochroconis gallopava CBS43764.</title>
        <authorList>
            <consortium name="The Broad Institute Genomics Platform"/>
            <person name="Cuomo C."/>
            <person name="de Hoog S."/>
            <person name="Gorbushina A."/>
            <person name="Stielow B."/>
            <person name="Teixiera M."/>
            <person name="Abouelleil A."/>
            <person name="Chapman S.B."/>
            <person name="Priest M."/>
            <person name="Young S.K."/>
            <person name="Wortman J."/>
            <person name="Nusbaum C."/>
            <person name="Birren B."/>
        </authorList>
    </citation>
    <scope>NUCLEOTIDE SEQUENCE [LARGE SCALE GENOMIC DNA]</scope>
    <source>
        <strain evidence="9 10">CBS 43764</strain>
    </source>
</reference>
<dbReference type="VEuPathDB" id="FungiDB:PV09_07242"/>
<evidence type="ECO:0000313" key="9">
    <source>
        <dbReference type="EMBL" id="KIW01193.1"/>
    </source>
</evidence>
<evidence type="ECO:0000256" key="5">
    <source>
        <dbReference type="ARBA" id="ARBA00022989"/>
    </source>
</evidence>
<dbReference type="GO" id="GO:0016020">
    <property type="term" value="C:membrane"/>
    <property type="evidence" value="ECO:0007669"/>
    <property type="project" value="UniProtKB-SubCell"/>
</dbReference>
<gene>
    <name evidence="9" type="ORF">PV09_07242</name>
</gene>
<feature type="transmembrane region" description="Helical" evidence="7">
    <location>
        <begin position="364"/>
        <end position="384"/>
    </location>
</feature>
<dbReference type="Pfam" id="PF13813">
    <property type="entry name" value="MBOAT_2"/>
    <property type="match status" value="1"/>
</dbReference>
<dbReference type="AlphaFoldDB" id="A0A0D2A330"/>
<dbReference type="GO" id="GO:0006629">
    <property type="term" value="P:lipid metabolic process"/>
    <property type="evidence" value="ECO:0007669"/>
    <property type="project" value="InterPro"/>
</dbReference>
<dbReference type="OrthoDB" id="1077582at2759"/>
<comment type="similarity">
    <text evidence="2">Belongs to the wax synthase family.</text>
</comment>
<dbReference type="PANTHER" id="PTHR31595:SF27">
    <property type="entry name" value="WAX SYNTHASE DOMAIN-CONTAINING PROTEIN-RELATED"/>
    <property type="match status" value="1"/>
</dbReference>
<keyword evidence="10" id="KW-1185">Reference proteome</keyword>
<dbReference type="InterPro" id="IPR032805">
    <property type="entry name" value="Wax_synthase_dom"/>
</dbReference>
<evidence type="ECO:0000256" key="2">
    <source>
        <dbReference type="ARBA" id="ARBA00007282"/>
    </source>
</evidence>
<feature type="transmembrane region" description="Helical" evidence="7">
    <location>
        <begin position="12"/>
        <end position="31"/>
    </location>
</feature>
<dbReference type="GeneID" id="27315215"/>
<dbReference type="GO" id="GO:0008374">
    <property type="term" value="F:O-acyltransferase activity"/>
    <property type="evidence" value="ECO:0007669"/>
    <property type="project" value="InterPro"/>
</dbReference>
<dbReference type="Proteomes" id="UP000053259">
    <property type="component" value="Unassembled WGS sequence"/>
</dbReference>
<dbReference type="InParanoid" id="A0A0D2A330"/>
<evidence type="ECO:0000256" key="6">
    <source>
        <dbReference type="ARBA" id="ARBA00023136"/>
    </source>
</evidence>
<feature type="transmembrane region" description="Helical" evidence="7">
    <location>
        <begin position="38"/>
        <end position="56"/>
    </location>
</feature>
<evidence type="ECO:0000256" key="7">
    <source>
        <dbReference type="SAM" id="Phobius"/>
    </source>
</evidence>
<keyword evidence="5 7" id="KW-1133">Transmembrane helix</keyword>
<dbReference type="InterPro" id="IPR044851">
    <property type="entry name" value="Wax_synthase"/>
</dbReference>
<keyword evidence="6 7" id="KW-0472">Membrane</keyword>
<dbReference type="PANTHER" id="PTHR31595">
    <property type="entry name" value="LONG-CHAIN-ALCOHOL O-FATTY-ACYLTRANSFERASE 3-RELATED"/>
    <property type="match status" value="1"/>
</dbReference>
<proteinExistence type="inferred from homology"/>
<dbReference type="HOGENOM" id="CLU_032731_0_1_1"/>
<dbReference type="EMBL" id="KN847556">
    <property type="protein sequence ID" value="KIW01193.1"/>
    <property type="molecule type" value="Genomic_DNA"/>
</dbReference>
<name>A0A0D2A330_9PEZI</name>
<keyword evidence="4 7" id="KW-0812">Transmembrane</keyword>
<feature type="domain" description="Wax synthase" evidence="8">
    <location>
        <begin position="240"/>
        <end position="324"/>
    </location>
</feature>
<protein>
    <recommendedName>
        <fullName evidence="8">Wax synthase domain-containing protein</fullName>
    </recommendedName>
</protein>
<evidence type="ECO:0000313" key="10">
    <source>
        <dbReference type="Proteomes" id="UP000053259"/>
    </source>
</evidence>
<comment type="subcellular location">
    <subcellularLocation>
        <location evidence="1">Membrane</location>
        <topology evidence="1">Multi-pass membrane protein</topology>
    </subcellularLocation>
</comment>
<evidence type="ECO:0000256" key="3">
    <source>
        <dbReference type="ARBA" id="ARBA00022679"/>
    </source>
</evidence>
<feature type="transmembrane region" description="Helical" evidence="7">
    <location>
        <begin position="405"/>
        <end position="424"/>
    </location>
</feature>
<evidence type="ECO:0000256" key="4">
    <source>
        <dbReference type="ARBA" id="ARBA00022692"/>
    </source>
</evidence>
<evidence type="ECO:0000259" key="8">
    <source>
        <dbReference type="Pfam" id="PF13813"/>
    </source>
</evidence>
<evidence type="ECO:0000256" key="1">
    <source>
        <dbReference type="ARBA" id="ARBA00004141"/>
    </source>
</evidence>
<dbReference type="RefSeq" id="XP_016211062.1">
    <property type="nucleotide sequence ID" value="XM_016360986.1"/>
</dbReference>
<feature type="transmembrane region" description="Helical" evidence="7">
    <location>
        <begin position="291"/>
        <end position="310"/>
    </location>
</feature>
<sequence>MSSHSSIHHLNPSFYFATQGLLTAATVLLTNKKSPSRLIPLVLVLALGILELRTAADNAGPNGGAVATFAFLYTAQLANLLCVTSVSLLDFTAFQSNARKLSPGQKIRLVLHLVAFNFRGIRTPWQIKNVPPFSDYFPGRLPRSRITFMGRQILIMAFQYLIADLVTARMSTLTGRQRDHLFGPGTEFAYFSATRQQWYFRIVSSIVIRWCLQRAFLSFFYNLSSIAGVATSLFSIEDFPPFMGSVWSSYTLRGYWGQHWHQTLRWPLTSLSTFITRDILDLPKPSLLERYTHIFLVFSMSGFLHVFIDIGDGKSEFLSTMLYFQSFALGIMMEDGVQALWRWYTGQPFIENDDAVHVWKKIVGFMWVNFFFVMVEPWYCYPAARLPQRDRKNLPVGVSSYIGEGFTYVLTCALGLILLTVFKVEV</sequence>
<organism evidence="9 10">
    <name type="scientific">Verruconis gallopava</name>
    <dbReference type="NCBI Taxonomy" id="253628"/>
    <lineage>
        <taxon>Eukaryota</taxon>
        <taxon>Fungi</taxon>
        <taxon>Dikarya</taxon>
        <taxon>Ascomycota</taxon>
        <taxon>Pezizomycotina</taxon>
        <taxon>Dothideomycetes</taxon>
        <taxon>Pleosporomycetidae</taxon>
        <taxon>Venturiales</taxon>
        <taxon>Sympoventuriaceae</taxon>
        <taxon>Verruconis</taxon>
    </lineage>
</organism>
<accession>A0A0D2A330</accession>
<feature type="transmembrane region" description="Helical" evidence="7">
    <location>
        <begin position="215"/>
        <end position="236"/>
    </location>
</feature>
<feature type="transmembrane region" description="Helical" evidence="7">
    <location>
        <begin position="68"/>
        <end position="89"/>
    </location>
</feature>